<evidence type="ECO:0000313" key="5">
    <source>
        <dbReference type="Proteomes" id="UP001597111"/>
    </source>
</evidence>
<evidence type="ECO:0000313" key="4">
    <source>
        <dbReference type="EMBL" id="MFD1525248.1"/>
    </source>
</evidence>
<accession>A0ABD6B3E2</accession>
<dbReference type="SUPFAM" id="SSF159071">
    <property type="entry name" value="TrmB C-terminal domain-like"/>
    <property type="match status" value="1"/>
</dbReference>
<dbReference type="InterPro" id="IPR011991">
    <property type="entry name" value="ArsR-like_HTH"/>
</dbReference>
<comment type="similarity">
    <text evidence="1">Belongs to the transcriptional regulator TrmB family.</text>
</comment>
<dbReference type="PANTHER" id="PTHR34293">
    <property type="entry name" value="HTH-TYPE TRANSCRIPTIONAL REGULATOR TRMBL2"/>
    <property type="match status" value="1"/>
</dbReference>
<dbReference type="InterPro" id="IPR021586">
    <property type="entry name" value="Tscrpt_reg_TrmB_C"/>
</dbReference>
<comment type="caution">
    <text evidence="4">The sequence shown here is derived from an EMBL/GenBank/DDBJ whole genome shotgun (WGS) entry which is preliminary data.</text>
</comment>
<dbReference type="InterPro" id="IPR051797">
    <property type="entry name" value="TrmB-like"/>
</dbReference>
<protein>
    <submittedName>
        <fullName evidence="4">HTH-type sugar sensing transcriptional regulator TrmB</fullName>
    </submittedName>
</protein>
<dbReference type="NCBIfam" id="NF047392">
    <property type="entry name" value="TransRegTrmBHalo"/>
    <property type="match status" value="1"/>
</dbReference>
<dbReference type="RefSeq" id="WP_379818020.1">
    <property type="nucleotide sequence ID" value="NZ_JBHUDH010000022.1"/>
</dbReference>
<dbReference type="Proteomes" id="UP001597111">
    <property type="component" value="Unassembled WGS sequence"/>
</dbReference>
<dbReference type="SUPFAM" id="SSF46785">
    <property type="entry name" value="Winged helix' DNA-binding domain"/>
    <property type="match status" value="1"/>
</dbReference>
<sequence length="344" mass="37802">MHDDDLRAALERVGETFDFGEYEIEAYLAVLEHGRLTATEIAERTDIPQPRVYDTVRSLADHGFVELQESRPMQVLAIEPEEAFGGVRSSLDELVSGLEQRYTAPARDAEAVTLIKSPHTIERYLGDVIESAEFELLLSLTPDLLAEFEDELREKREAGVTIELLVSPAAEVPDPEEYDYTDVATTARSRRGVTTPVAAVGDGQFSLYATREAVSRGEERYGVVFNRSELGFLVSGFVSTVLWASGETLATTPDRSLPRRYASLRRCVEEVEALDGPLRATVEGRDVLGGEPRDVAGEVVDTTRNDEESIASLTLDTGDGEVRVGGRVAALEDVEAHEITIERA</sequence>
<feature type="domain" description="Transcription regulator TrmB N-terminal" evidence="2">
    <location>
        <begin position="17"/>
        <end position="81"/>
    </location>
</feature>
<dbReference type="Gene3D" id="1.10.10.10">
    <property type="entry name" value="Winged helix-like DNA-binding domain superfamily/Winged helix DNA-binding domain"/>
    <property type="match status" value="1"/>
</dbReference>
<dbReference type="CDD" id="cd00090">
    <property type="entry name" value="HTH_ARSR"/>
    <property type="match status" value="1"/>
</dbReference>
<dbReference type="PANTHER" id="PTHR34293:SF1">
    <property type="entry name" value="HTH-TYPE TRANSCRIPTIONAL REGULATOR TRMBL2"/>
    <property type="match status" value="1"/>
</dbReference>
<organism evidence="4 5">
    <name type="scientific">Halolamina salina</name>
    <dbReference type="NCBI Taxonomy" id="1220023"/>
    <lineage>
        <taxon>Archaea</taxon>
        <taxon>Methanobacteriati</taxon>
        <taxon>Methanobacteriota</taxon>
        <taxon>Stenosarchaea group</taxon>
        <taxon>Halobacteria</taxon>
        <taxon>Halobacteriales</taxon>
        <taxon>Haloferacaceae</taxon>
    </lineage>
</organism>
<gene>
    <name evidence="4" type="primary">trmB</name>
    <name evidence="4" type="ORF">ACFR9S_02885</name>
</gene>
<dbReference type="InterPro" id="IPR002831">
    <property type="entry name" value="Tscrpt_reg_TrmB_N"/>
</dbReference>
<keyword evidence="5" id="KW-1185">Reference proteome</keyword>
<proteinExistence type="inferred from homology"/>
<evidence type="ECO:0000256" key="1">
    <source>
        <dbReference type="ARBA" id="ARBA00007287"/>
    </source>
</evidence>
<reference evidence="4 5" key="1">
    <citation type="journal article" date="2019" name="Int. J. Syst. Evol. Microbiol.">
        <title>The Global Catalogue of Microorganisms (GCM) 10K type strain sequencing project: providing services to taxonomists for standard genome sequencing and annotation.</title>
        <authorList>
            <consortium name="The Broad Institute Genomics Platform"/>
            <consortium name="The Broad Institute Genome Sequencing Center for Infectious Disease"/>
            <person name="Wu L."/>
            <person name="Ma J."/>
        </authorList>
    </citation>
    <scope>NUCLEOTIDE SEQUENCE [LARGE SCALE GENOMIC DNA]</scope>
    <source>
        <strain evidence="4 5">CGMCC 1.12285</strain>
    </source>
</reference>
<dbReference type="InterPro" id="IPR036388">
    <property type="entry name" value="WH-like_DNA-bd_sf"/>
</dbReference>
<feature type="domain" description="Transcription regulator TrmB C-terminal" evidence="3">
    <location>
        <begin position="112"/>
        <end position="343"/>
    </location>
</feature>
<name>A0ABD6B3E2_9EURY</name>
<dbReference type="InterPro" id="IPR036390">
    <property type="entry name" value="WH_DNA-bd_sf"/>
</dbReference>
<dbReference type="Pfam" id="PF11495">
    <property type="entry name" value="Regulator_TrmB"/>
    <property type="match status" value="1"/>
</dbReference>
<dbReference type="Pfam" id="PF01978">
    <property type="entry name" value="TrmB"/>
    <property type="match status" value="1"/>
</dbReference>
<dbReference type="EMBL" id="JBHUDH010000022">
    <property type="protein sequence ID" value="MFD1525248.1"/>
    <property type="molecule type" value="Genomic_DNA"/>
</dbReference>
<dbReference type="AlphaFoldDB" id="A0ABD6B3E2"/>
<dbReference type="Gene3D" id="2.30.30.690">
    <property type="match status" value="1"/>
</dbReference>
<evidence type="ECO:0000259" key="2">
    <source>
        <dbReference type="Pfam" id="PF01978"/>
    </source>
</evidence>
<evidence type="ECO:0000259" key="3">
    <source>
        <dbReference type="Pfam" id="PF11495"/>
    </source>
</evidence>